<evidence type="ECO:0000259" key="7">
    <source>
        <dbReference type="PROSITE" id="PS51372"/>
    </source>
</evidence>
<comment type="caution">
    <text evidence="8">The sequence shown here is derived from an EMBL/GenBank/DDBJ whole genome shotgun (WGS) entry which is preliminary data.</text>
</comment>
<evidence type="ECO:0000259" key="6">
    <source>
        <dbReference type="PROSITE" id="PS51099"/>
    </source>
</evidence>
<keyword evidence="2" id="KW-0805">Transcription regulation</keyword>
<feature type="domain" description="PTS EIIA type-2" evidence="5">
    <location>
        <begin position="505"/>
        <end position="645"/>
    </location>
</feature>
<keyword evidence="1" id="KW-0677">Repeat</keyword>
<dbReference type="EMBL" id="MIEK01000007">
    <property type="protein sequence ID" value="OEH83405.1"/>
    <property type="molecule type" value="Genomic_DNA"/>
</dbReference>
<dbReference type="SUPFAM" id="SSF55804">
    <property type="entry name" value="Phoshotransferase/anion transport protein"/>
    <property type="match status" value="1"/>
</dbReference>
<dbReference type="STRING" id="762845.BCR26_09465"/>
<reference evidence="8 9" key="1">
    <citation type="submission" date="2016-09" db="EMBL/GenBank/DDBJ databases">
        <authorList>
            <person name="Capua I."/>
            <person name="De Benedictis P."/>
            <person name="Joannis T."/>
            <person name="Lombin L.H."/>
            <person name="Cattoli G."/>
        </authorList>
    </citation>
    <scope>NUCLEOTIDE SEQUENCE [LARGE SCALE GENOMIC DNA]</scope>
    <source>
        <strain evidence="8 9">LMG 25899</strain>
    </source>
</reference>
<dbReference type="CDD" id="cd05568">
    <property type="entry name" value="PTS_IIB_bgl_like"/>
    <property type="match status" value="1"/>
</dbReference>
<dbReference type="Gene3D" id="3.40.930.10">
    <property type="entry name" value="Mannitol-specific EII, Chain A"/>
    <property type="match status" value="1"/>
</dbReference>
<dbReference type="InterPro" id="IPR036634">
    <property type="entry name" value="PRD_sf"/>
</dbReference>
<keyword evidence="4" id="KW-0804">Transcription</keyword>
<dbReference type="InterPro" id="IPR016152">
    <property type="entry name" value="PTrfase/Anion_transptr"/>
</dbReference>
<dbReference type="GO" id="GO:0008982">
    <property type="term" value="F:protein-N(PI)-phosphohistidine-sugar phosphotransferase activity"/>
    <property type="evidence" value="ECO:0007669"/>
    <property type="project" value="InterPro"/>
</dbReference>
<dbReference type="OrthoDB" id="3710983at2"/>
<dbReference type="Gene3D" id="3.40.50.2300">
    <property type="match status" value="1"/>
</dbReference>
<keyword evidence="9" id="KW-1185">Reference proteome</keyword>
<dbReference type="PANTHER" id="PTHR30185:SF13">
    <property type="entry name" value="LICABCH OPERON REGULATOR-RELATED"/>
    <property type="match status" value="1"/>
</dbReference>
<dbReference type="InterPro" id="IPR013196">
    <property type="entry name" value="HTH_11"/>
</dbReference>
<dbReference type="Gene3D" id="1.10.1790.10">
    <property type="entry name" value="PRD domain"/>
    <property type="match status" value="1"/>
</dbReference>
<evidence type="ECO:0000256" key="4">
    <source>
        <dbReference type="ARBA" id="ARBA00023163"/>
    </source>
</evidence>
<dbReference type="PROSITE" id="PS51372">
    <property type="entry name" value="PRD_2"/>
    <property type="match status" value="2"/>
</dbReference>
<evidence type="ECO:0000313" key="9">
    <source>
        <dbReference type="Proteomes" id="UP000095256"/>
    </source>
</evidence>
<dbReference type="Gene3D" id="1.10.10.10">
    <property type="entry name" value="Winged helix-like DNA-binding domain superfamily/Winged helix DNA-binding domain"/>
    <property type="match status" value="2"/>
</dbReference>
<dbReference type="Pfam" id="PF00874">
    <property type="entry name" value="PRD"/>
    <property type="match status" value="1"/>
</dbReference>
<dbReference type="InterPro" id="IPR050661">
    <property type="entry name" value="BglG_antiterminators"/>
</dbReference>
<dbReference type="InterPro" id="IPR002178">
    <property type="entry name" value="PTS_EIIA_type-2_dom"/>
</dbReference>
<dbReference type="GO" id="GO:0009401">
    <property type="term" value="P:phosphoenolpyruvate-dependent sugar phosphotransferase system"/>
    <property type="evidence" value="ECO:0007669"/>
    <property type="project" value="InterPro"/>
</dbReference>
<proteinExistence type="predicted"/>
<gene>
    <name evidence="8" type="ORF">BCR26_09465</name>
</gene>
<evidence type="ECO:0000256" key="3">
    <source>
        <dbReference type="ARBA" id="ARBA00023159"/>
    </source>
</evidence>
<dbReference type="GO" id="GO:0003700">
    <property type="term" value="F:DNA-binding transcription factor activity"/>
    <property type="evidence" value="ECO:0007669"/>
    <property type="project" value="InterPro"/>
</dbReference>
<dbReference type="Proteomes" id="UP000095256">
    <property type="component" value="Unassembled WGS sequence"/>
</dbReference>
<evidence type="ECO:0000256" key="1">
    <source>
        <dbReference type="ARBA" id="ARBA00022737"/>
    </source>
</evidence>
<dbReference type="PROSITE" id="PS51099">
    <property type="entry name" value="PTS_EIIB_TYPE_2"/>
    <property type="match status" value="1"/>
</dbReference>
<dbReference type="InterPro" id="IPR007737">
    <property type="entry name" value="Mga_HTH"/>
</dbReference>
<keyword evidence="3" id="KW-0010">Activator</keyword>
<protein>
    <submittedName>
        <fullName evidence="8">Transcriptional antiterminator</fullName>
    </submittedName>
</protein>
<sequence>MSKLMYQRLDDILDILIKQSYPVAMTELTNAFSVSDRTIRTDITNLNDALKNVGASVSLLRGEGYVLNILNEKTFTSWRNDSITSSMPTLTSLQERQTFLLYLLFKEAAPLSLEDFLERLFVSKNTFYSYLKSLRTLLAPYGLKIINRPNIGFELVGNELAKRQAISDLLIVKDLQEYLVGFTETELSLFDNINLELLKKIQLAYFEPLGLLDSDYYHKNILSHFALALSRITDGKRLTDFPVEVFTLKKEANVLMERFFTEIEDAFQVILSNEEKEYFIYHLSINAPRLVEMEQNSNPSNPAAKEIVSELLQAIKNASNFDWRTDKLLIQDLTSHIEGFINANLMDASRRNPLLETIKKSFPLAYDLCLMPLKNIGLEHGLTFSEDEVGYISLHIAGAIERSAYNKYRKQRVILICGTGRAMSRIIEAKINKHYQEKIEILHRLSFIEVQQHDLSEVDFVITTVPLEQLKMPHIYINMRQLDKDINKVGAFIEKMALKTATVFDLFHETCFFHSPNVQTKEALLKMMTQVLESQGIVSHDFYESVCRRETISQTNINQTLAIPHPMSLKAQQSRVAVAILPSGIDWGNGENVHFVFLFAIKKEDYEETGDIYSILLDFIHQKESQKKILHSNKYATFIEEMKKMN</sequence>
<dbReference type="Pfam" id="PF00359">
    <property type="entry name" value="PTS_EIIA_2"/>
    <property type="match status" value="1"/>
</dbReference>
<accession>A0A1E5KZZ6</accession>
<feature type="domain" description="PTS EIIB type-2" evidence="6">
    <location>
        <begin position="411"/>
        <end position="501"/>
    </location>
</feature>
<dbReference type="SUPFAM" id="SSF63520">
    <property type="entry name" value="PTS-regulatory domain, PRD"/>
    <property type="match status" value="2"/>
</dbReference>
<dbReference type="InterPro" id="IPR013011">
    <property type="entry name" value="PTS_EIIB_2"/>
</dbReference>
<evidence type="ECO:0000313" key="8">
    <source>
        <dbReference type="EMBL" id="OEH83405.1"/>
    </source>
</evidence>
<dbReference type="RefSeq" id="WP_069697574.1">
    <property type="nucleotide sequence ID" value="NZ_JAGGMA010000035.1"/>
</dbReference>
<dbReference type="PROSITE" id="PS51094">
    <property type="entry name" value="PTS_EIIA_TYPE_2"/>
    <property type="match status" value="1"/>
</dbReference>
<name>A0A1E5KZZ6_9ENTE</name>
<dbReference type="AlphaFoldDB" id="A0A1E5KZZ6"/>
<organism evidence="8 9">
    <name type="scientific">Enterococcus rivorum</name>
    <dbReference type="NCBI Taxonomy" id="762845"/>
    <lineage>
        <taxon>Bacteria</taxon>
        <taxon>Bacillati</taxon>
        <taxon>Bacillota</taxon>
        <taxon>Bacilli</taxon>
        <taxon>Lactobacillales</taxon>
        <taxon>Enterococcaceae</taxon>
        <taxon>Enterococcus</taxon>
    </lineage>
</organism>
<dbReference type="InterPro" id="IPR036388">
    <property type="entry name" value="WH-like_DNA-bd_sf"/>
</dbReference>
<evidence type="ECO:0000256" key="2">
    <source>
        <dbReference type="ARBA" id="ARBA00023015"/>
    </source>
</evidence>
<feature type="domain" description="PRD" evidence="7">
    <location>
        <begin position="299"/>
        <end position="406"/>
    </location>
</feature>
<dbReference type="Pfam" id="PF08279">
    <property type="entry name" value="HTH_11"/>
    <property type="match status" value="1"/>
</dbReference>
<dbReference type="CDD" id="cd00211">
    <property type="entry name" value="PTS_IIA_fru"/>
    <property type="match status" value="1"/>
</dbReference>
<evidence type="ECO:0000259" key="5">
    <source>
        <dbReference type="PROSITE" id="PS51094"/>
    </source>
</evidence>
<feature type="domain" description="PRD" evidence="7">
    <location>
        <begin position="189"/>
        <end position="293"/>
    </location>
</feature>
<dbReference type="PANTHER" id="PTHR30185">
    <property type="entry name" value="CRYPTIC BETA-GLUCOSIDE BGL OPERON ANTITERMINATOR"/>
    <property type="match status" value="1"/>
</dbReference>
<dbReference type="Pfam" id="PF05043">
    <property type="entry name" value="Mga"/>
    <property type="match status" value="1"/>
</dbReference>
<dbReference type="InterPro" id="IPR011608">
    <property type="entry name" value="PRD"/>
</dbReference>
<dbReference type="InterPro" id="IPR001034">
    <property type="entry name" value="DeoR_HTH"/>
</dbReference>
<dbReference type="SMART" id="SM00420">
    <property type="entry name" value="HTH_DEOR"/>
    <property type="match status" value="1"/>
</dbReference>